<evidence type="ECO:0000256" key="2">
    <source>
        <dbReference type="ARBA" id="ARBA00022801"/>
    </source>
</evidence>
<evidence type="ECO:0000313" key="6">
    <source>
        <dbReference type="Proteomes" id="UP001139450"/>
    </source>
</evidence>
<evidence type="ECO:0000256" key="3">
    <source>
        <dbReference type="SAM" id="SignalP"/>
    </source>
</evidence>
<feature type="signal peptide" evidence="3">
    <location>
        <begin position="1"/>
        <end position="19"/>
    </location>
</feature>
<dbReference type="EMBL" id="JALJEJ010000004">
    <property type="protein sequence ID" value="MCJ8210002.1"/>
    <property type="molecule type" value="Genomic_DNA"/>
</dbReference>
<accession>A0A9X2BBM5</accession>
<reference evidence="5" key="1">
    <citation type="submission" date="2022-04" db="EMBL/GenBank/DDBJ databases">
        <title>Mucilaginibacter sp. RS28 isolated from freshwater.</title>
        <authorList>
            <person name="Ko S.-R."/>
        </authorList>
    </citation>
    <scope>NUCLEOTIDE SEQUENCE</scope>
    <source>
        <strain evidence="5">RS28</strain>
    </source>
</reference>
<dbReference type="NCBIfam" id="NF045579">
    <property type="entry name" value="rhamnoside_JR"/>
    <property type="match status" value="1"/>
</dbReference>
<dbReference type="SUPFAM" id="SSF49785">
    <property type="entry name" value="Galactose-binding domain-like"/>
    <property type="match status" value="2"/>
</dbReference>
<dbReference type="Pfam" id="PF22666">
    <property type="entry name" value="Glyco_hydro_2_N2"/>
    <property type="match status" value="1"/>
</dbReference>
<keyword evidence="2" id="KW-0378">Hydrolase</keyword>
<dbReference type="InterPro" id="IPR054593">
    <property type="entry name" value="Beta-mannosidase-like_N2"/>
</dbReference>
<name>A0A9X2BBM5_9SPHI</name>
<dbReference type="InterPro" id="IPR008979">
    <property type="entry name" value="Galactose-bd-like_sf"/>
</dbReference>
<dbReference type="RefSeq" id="WP_245129836.1">
    <property type="nucleotide sequence ID" value="NZ_JALJEJ010000004.1"/>
</dbReference>
<proteinExistence type="predicted"/>
<keyword evidence="1 3" id="KW-0732">Signal</keyword>
<organism evidence="5 6">
    <name type="scientific">Mucilaginibacter straminoryzae</name>
    <dbReference type="NCBI Taxonomy" id="2932774"/>
    <lineage>
        <taxon>Bacteria</taxon>
        <taxon>Pseudomonadati</taxon>
        <taxon>Bacteroidota</taxon>
        <taxon>Sphingobacteriia</taxon>
        <taxon>Sphingobacteriales</taxon>
        <taxon>Sphingobacteriaceae</taxon>
        <taxon>Mucilaginibacter</taxon>
    </lineage>
</organism>
<keyword evidence="5" id="KW-0238">DNA-binding</keyword>
<comment type="caution">
    <text evidence="5">The sequence shown here is derived from an EMBL/GenBank/DDBJ whole genome shotgun (WGS) entry which is preliminary data.</text>
</comment>
<keyword evidence="6" id="KW-1185">Reference proteome</keyword>
<dbReference type="PANTHER" id="PTHR43817:SF1">
    <property type="entry name" value="HYDROLASE, FAMILY 43, PUTATIVE (AFU_ORTHOLOGUE AFUA_3G01660)-RELATED"/>
    <property type="match status" value="1"/>
</dbReference>
<dbReference type="Gene3D" id="2.60.120.260">
    <property type="entry name" value="Galactose-binding domain-like"/>
    <property type="match status" value="2"/>
</dbReference>
<dbReference type="AlphaFoldDB" id="A0A9X2BBM5"/>
<dbReference type="GO" id="GO:0004553">
    <property type="term" value="F:hydrolase activity, hydrolyzing O-glycosyl compounds"/>
    <property type="evidence" value="ECO:0007669"/>
    <property type="project" value="UniProtKB-ARBA"/>
</dbReference>
<sequence>MKKLALLALILVACLNGMGQKKGTAPADVVTRAFLHPSAAAKPRVLWYWMQGAVTREGITADLEAMKQEGIGAAYLVCIKPPANPPYINPLVVQLTPEWWGMVKFAVQEAGRLGLELGIHDSDGFALAGGPWITPQLSMQKVVSSQTRVKGGTTFTDTLITPAHYKDYYHDIKILAYPALPGSGVTSYKQVPKVTTSVKDIDPQFLVEKGNKKTFSSSDPCWIQLGFKEPFTCRSLQIRSAAPNYQAERLTIEVSDDGKAFRTLTQLKAPRHGWQDGDAPVTNVIPTTTARFYRLVYDKEGSEPGAEDLDFAKWKQSLKINAIELSSEPRIHQYEGKTGEVWRVSERSTALQLPDELCIPKDKIIDLTDKLDKAGRLNWNVPAGDWVVVRIGHTSTGHTNATGGGGIGLECDKFNPAAAELQFNKWFGEALRQCGPELARKVIKNFYIDSWECGSQNWSDNFAAEFKARRGYDLMAYLPVMVGLPVESATVSEKVLSDVRETIAELVRDKFYGTLAKLAHQNGCQFNAESVAPTMTSDGLLHYSMVDVPMGEFWLRSPTHDKPNDMLDAISGGHIYGKNIIQAEGFTELRTVWDEHPAMLKALADRNLAAGMNRLTFHVNVLNPWLDRKPGMTLDGIGLYFQRDQTWYKPAKAWVEYLTRCQALLQLGHPVTDLAVFTGEETPRRSILPYRLVNTLPGIFGQERVATEQVRLANKGLPLRTIPDGVTSSANMADPEKWIDPLRGYQYDSFNKDALLRLAQVKDGKMILPGGAAYNILIVPGDIPMNPQAGNISPEVAKKLTALAKQGLKIVLATALEKAPGMSDDATVAQAGKELAAYQNVLKGAYQQETFESVGLARDFSATDSAGHPVNDLAWAHRQGEGFDLYFISNQQDAGRTVSISLRVGNRVPEIFDPLTGTIQQAKQYRTSSKQTSLTLKFDPSQALFVVLRKPALGKASNKGDNWNHFTPIQTLEQKWQVQFDAKMRGPKSPVVFNGLSDWSKSMNDSVKYYSGTAVYRQQFNFKNSGSGKTYIDLGKVTNLATVIVNGVDCGNAWTPPYRVDITKALKPGMNQLEIQVTNTWANRIMGDHNQPEEKRLTWTNAPYRLENKALLPAGLLGPVRLLKTDN</sequence>
<dbReference type="Pfam" id="PF17132">
    <property type="entry name" value="Glyco_hydro_106"/>
    <property type="match status" value="2"/>
</dbReference>
<dbReference type="GO" id="GO:0003677">
    <property type="term" value="F:DNA binding"/>
    <property type="evidence" value="ECO:0007669"/>
    <property type="project" value="UniProtKB-KW"/>
</dbReference>
<feature type="domain" description="Beta-mannosidase-like galactose-binding" evidence="4">
    <location>
        <begin position="1013"/>
        <end position="1092"/>
    </location>
</feature>
<feature type="chain" id="PRO_5040772330" evidence="3">
    <location>
        <begin position="20"/>
        <end position="1127"/>
    </location>
</feature>
<gene>
    <name evidence="5" type="ORF">MUY27_09800</name>
</gene>
<dbReference type="PANTHER" id="PTHR43817">
    <property type="entry name" value="GLYCOSYL HYDROLASE"/>
    <property type="match status" value="1"/>
</dbReference>
<evidence type="ECO:0000313" key="5">
    <source>
        <dbReference type="EMBL" id="MCJ8210002.1"/>
    </source>
</evidence>
<evidence type="ECO:0000259" key="4">
    <source>
        <dbReference type="Pfam" id="PF22666"/>
    </source>
</evidence>
<protein>
    <submittedName>
        <fullName evidence="5">DNA-binding protein</fullName>
    </submittedName>
</protein>
<evidence type="ECO:0000256" key="1">
    <source>
        <dbReference type="ARBA" id="ARBA00022729"/>
    </source>
</evidence>
<dbReference type="Proteomes" id="UP001139450">
    <property type="component" value="Unassembled WGS sequence"/>
</dbReference>